<sequence>MTYPPQALQGHWHHHAPRYVRVTGRSERWVEFEFSIGDPQIYVELVMPPEQFQSFCAEQRAELLQ</sequence>
<evidence type="ECO:0000313" key="2">
    <source>
        <dbReference type="Proteomes" id="UP000253772"/>
    </source>
</evidence>
<name>A0A132HPP8_9BURK</name>
<protein>
    <submittedName>
        <fullName evidence="1">Uncharacterized protein</fullName>
    </submittedName>
</protein>
<accession>A0A132HPP8</accession>
<reference evidence="1 2" key="1">
    <citation type="submission" date="2019-03" db="EMBL/GenBank/DDBJ databases">
        <title>Comparative insights into the high quality Complete genome sequence of highly metal resistant Cupriavidus metallidurans strain BS1 isolated from a gold-copper mine.</title>
        <authorList>
            <person name="Mazhar H.S."/>
            <person name="Rensing C."/>
        </authorList>
    </citation>
    <scope>NUCLEOTIDE SEQUENCE [LARGE SCALE GENOMIC DNA]</scope>
    <source>
        <strain evidence="1 2">BS1</strain>
    </source>
</reference>
<dbReference type="RefSeq" id="WP_011516516.1">
    <property type="nucleotide sequence ID" value="NZ_CP026544.1"/>
</dbReference>
<organism evidence="1 2">
    <name type="scientific">Cupriavidus metallidurans</name>
    <dbReference type="NCBI Taxonomy" id="119219"/>
    <lineage>
        <taxon>Bacteria</taxon>
        <taxon>Pseudomonadati</taxon>
        <taxon>Pseudomonadota</taxon>
        <taxon>Betaproteobacteria</taxon>
        <taxon>Burkholderiales</taxon>
        <taxon>Burkholderiaceae</taxon>
        <taxon>Cupriavidus</taxon>
    </lineage>
</organism>
<evidence type="ECO:0000313" key="1">
    <source>
        <dbReference type="EMBL" id="QBP09767.1"/>
    </source>
</evidence>
<gene>
    <name evidence="1" type="ORF">DDF84_008340</name>
</gene>
<dbReference type="EMBL" id="CP037900">
    <property type="protein sequence ID" value="QBP09767.1"/>
    <property type="molecule type" value="Genomic_DNA"/>
</dbReference>
<dbReference type="Pfam" id="PF06099">
    <property type="entry name" value="Phenol_hyd_sub"/>
    <property type="match status" value="1"/>
</dbReference>
<dbReference type="InterPro" id="IPR010353">
    <property type="entry name" value="DmpK"/>
</dbReference>
<dbReference type="OrthoDB" id="8564678at2"/>
<proteinExistence type="predicted"/>
<dbReference type="Proteomes" id="UP000253772">
    <property type="component" value="Chromosome c1"/>
</dbReference>
<dbReference type="AlphaFoldDB" id="A0A132HPP8"/>